<keyword evidence="2" id="KW-0808">Transferase</keyword>
<protein>
    <submittedName>
        <fullName evidence="2">O-methyltransferase</fullName>
    </submittedName>
</protein>
<evidence type="ECO:0000313" key="3">
    <source>
        <dbReference type="Proteomes" id="UP000019681"/>
    </source>
</evidence>
<dbReference type="GO" id="GO:0008757">
    <property type="term" value="F:S-adenosylmethionine-dependent methyltransferase activity"/>
    <property type="evidence" value="ECO:0007669"/>
    <property type="project" value="UniProtKB-ARBA"/>
</dbReference>
<dbReference type="STRING" id="1403537.Q428_00060"/>
<dbReference type="Pfam" id="PF05175">
    <property type="entry name" value="MTS"/>
    <property type="match status" value="1"/>
</dbReference>
<dbReference type="PROSITE" id="PS00092">
    <property type="entry name" value="N6_MTASE"/>
    <property type="match status" value="1"/>
</dbReference>
<name>A0A017S0P0_9CLOT</name>
<feature type="domain" description="Methyltransferase small" evidence="1">
    <location>
        <begin position="32"/>
        <end position="170"/>
    </location>
</feature>
<dbReference type="PANTHER" id="PTHR47739">
    <property type="entry name" value="TRNA1(VAL) (ADENINE(37)-N6)-METHYLTRANSFERASE"/>
    <property type="match status" value="1"/>
</dbReference>
<dbReference type="GO" id="GO:0003676">
    <property type="term" value="F:nucleic acid binding"/>
    <property type="evidence" value="ECO:0007669"/>
    <property type="project" value="InterPro"/>
</dbReference>
<dbReference type="Proteomes" id="UP000019681">
    <property type="component" value="Unassembled WGS sequence"/>
</dbReference>
<accession>A0A017S0P0</accession>
<keyword evidence="3" id="KW-1185">Reference proteome</keyword>
<proteinExistence type="predicted"/>
<comment type="caution">
    <text evidence="2">The sequence shown here is derived from an EMBL/GenBank/DDBJ whole genome shotgun (WGS) entry which is preliminary data.</text>
</comment>
<dbReference type="EMBL" id="AZQP01000001">
    <property type="protein sequence ID" value="EYE89750.1"/>
    <property type="molecule type" value="Genomic_DNA"/>
</dbReference>
<dbReference type="AlphaFoldDB" id="A0A017S0P0"/>
<dbReference type="Gene3D" id="3.40.50.150">
    <property type="entry name" value="Vaccinia Virus protein VP39"/>
    <property type="match status" value="1"/>
</dbReference>
<dbReference type="InterPro" id="IPR007848">
    <property type="entry name" value="Small_mtfrase_dom"/>
</dbReference>
<reference evidence="2 3" key="1">
    <citation type="journal article" date="2014" name="Genome Announc.">
        <title>Draft Genome Sequence of Fervidicella metallireducens Strain AeBT, an Iron-Reducing Thermoanaerobe from the Great Artesian Basin.</title>
        <authorList>
            <person name="Patel B.K."/>
        </authorList>
    </citation>
    <scope>NUCLEOTIDE SEQUENCE [LARGE SCALE GENOMIC DNA]</scope>
    <source>
        <strain evidence="2 3">AeB</strain>
    </source>
</reference>
<dbReference type="InterPro" id="IPR002052">
    <property type="entry name" value="DNA_methylase_N6_adenine_CS"/>
</dbReference>
<dbReference type="InterPro" id="IPR029063">
    <property type="entry name" value="SAM-dependent_MTases_sf"/>
</dbReference>
<sequence>MLKEGERIDDLQLKGLKLIQNPKWFCFGIDAVLLSDFASIKRKDSVVDLGTGTGIIPTLVYGKYEPREIIGVEIQEEVADMARRSVTLNNLEEVIKIYTGDIKDCFKDIGVNKYDVVLSNPPYKKNSSGILNPHDNKAISRHEILINLEELIYTASKLLKDGGRFYLIHRPERLANIIIGLEKHRFAPKRIRFVHPKVGKAPTMVLVEATRFGGDFLKVEEPLYVYNDDGTYSEEINRIYGRCQNEGENISCCNSNR</sequence>
<dbReference type="PANTHER" id="PTHR47739:SF1">
    <property type="entry name" value="TRNA1(VAL) (ADENINE(37)-N6)-METHYLTRANSFERASE"/>
    <property type="match status" value="1"/>
</dbReference>
<dbReference type="GO" id="GO:0032259">
    <property type="term" value="P:methylation"/>
    <property type="evidence" value="ECO:0007669"/>
    <property type="project" value="UniProtKB-KW"/>
</dbReference>
<organism evidence="2 3">
    <name type="scientific">Fervidicella metallireducens AeB</name>
    <dbReference type="NCBI Taxonomy" id="1403537"/>
    <lineage>
        <taxon>Bacteria</taxon>
        <taxon>Bacillati</taxon>
        <taxon>Bacillota</taxon>
        <taxon>Clostridia</taxon>
        <taxon>Eubacteriales</taxon>
        <taxon>Clostridiaceae</taxon>
        <taxon>Fervidicella</taxon>
    </lineage>
</organism>
<dbReference type="GO" id="GO:0008170">
    <property type="term" value="F:N-methyltransferase activity"/>
    <property type="evidence" value="ECO:0007669"/>
    <property type="project" value="UniProtKB-ARBA"/>
</dbReference>
<dbReference type="SUPFAM" id="SSF53335">
    <property type="entry name" value="S-adenosyl-L-methionine-dependent methyltransferases"/>
    <property type="match status" value="1"/>
</dbReference>
<dbReference type="RefSeq" id="WP_051514759.1">
    <property type="nucleotide sequence ID" value="NZ_AZQP01000001.1"/>
</dbReference>
<dbReference type="OrthoDB" id="9777257at2"/>
<evidence type="ECO:0000313" key="2">
    <source>
        <dbReference type="EMBL" id="EYE89750.1"/>
    </source>
</evidence>
<evidence type="ECO:0000259" key="1">
    <source>
        <dbReference type="Pfam" id="PF05175"/>
    </source>
</evidence>
<keyword evidence="2" id="KW-0489">Methyltransferase</keyword>
<dbReference type="CDD" id="cd02440">
    <property type="entry name" value="AdoMet_MTases"/>
    <property type="match status" value="1"/>
</dbReference>
<dbReference type="InterPro" id="IPR050210">
    <property type="entry name" value="tRNA_Adenine-N(6)_MTase"/>
</dbReference>
<gene>
    <name evidence="2" type="ORF">Q428_00060</name>
</gene>